<dbReference type="PROSITE" id="PS00463">
    <property type="entry name" value="ZN2_CY6_FUNGAL_1"/>
    <property type="match status" value="1"/>
</dbReference>
<dbReference type="GO" id="GO:0003677">
    <property type="term" value="F:DNA binding"/>
    <property type="evidence" value="ECO:0007669"/>
    <property type="project" value="UniProtKB-KW"/>
</dbReference>
<dbReference type="GO" id="GO:0008270">
    <property type="term" value="F:zinc ion binding"/>
    <property type="evidence" value="ECO:0007669"/>
    <property type="project" value="InterPro"/>
</dbReference>
<keyword evidence="5" id="KW-0804">Transcription</keyword>
<evidence type="ECO:0000313" key="10">
    <source>
        <dbReference type="Proteomes" id="UP000091956"/>
    </source>
</evidence>
<dbReference type="RefSeq" id="XP_018132119.1">
    <property type="nucleotide sequence ID" value="XM_018272618.2"/>
</dbReference>
<dbReference type="CDD" id="cd00067">
    <property type="entry name" value="GAL4"/>
    <property type="match status" value="1"/>
</dbReference>
<name>A0A1B8GRC3_9PEZI</name>
<dbReference type="InterPro" id="IPR021858">
    <property type="entry name" value="Fun_TF"/>
</dbReference>
<evidence type="ECO:0000256" key="5">
    <source>
        <dbReference type="ARBA" id="ARBA00023163"/>
    </source>
</evidence>
<dbReference type="InterPro" id="IPR001138">
    <property type="entry name" value="Zn2Cys6_DnaBD"/>
</dbReference>
<dbReference type="PANTHER" id="PTHR36206">
    <property type="entry name" value="ASPERCRYPTIN BIOSYNTHESIS CLUSTER-SPECIFIC TRANSCRIPTION REGULATOR ATNN-RELATED"/>
    <property type="match status" value="1"/>
</dbReference>
<dbReference type="AlphaFoldDB" id="A0A1B8GRC3"/>
<keyword evidence="3" id="KW-0805">Transcription regulation</keyword>
<protein>
    <recommendedName>
        <fullName evidence="8">Zn(2)-C6 fungal-type domain-containing protein</fullName>
    </recommendedName>
</protein>
<dbReference type="PANTHER" id="PTHR36206:SF12">
    <property type="entry name" value="ASPERCRYPTIN BIOSYNTHESIS CLUSTER-SPECIFIC TRANSCRIPTION REGULATOR ATNN-RELATED"/>
    <property type="match status" value="1"/>
</dbReference>
<keyword evidence="10" id="KW-1185">Reference proteome</keyword>
<evidence type="ECO:0000256" key="7">
    <source>
        <dbReference type="SAM" id="MobiDB-lite"/>
    </source>
</evidence>
<dbReference type="OrthoDB" id="2593732at2759"/>
<evidence type="ECO:0000256" key="1">
    <source>
        <dbReference type="ARBA" id="ARBA00022723"/>
    </source>
</evidence>
<dbReference type="GO" id="GO:0000981">
    <property type="term" value="F:DNA-binding transcription factor activity, RNA polymerase II-specific"/>
    <property type="evidence" value="ECO:0007669"/>
    <property type="project" value="InterPro"/>
</dbReference>
<dbReference type="Pfam" id="PF11951">
    <property type="entry name" value="Fungal_trans_2"/>
    <property type="match status" value="1"/>
</dbReference>
<dbReference type="Gene3D" id="4.10.240.10">
    <property type="entry name" value="Zn(2)-C6 fungal-type DNA-binding domain"/>
    <property type="match status" value="1"/>
</dbReference>
<dbReference type="EMBL" id="KV460217">
    <property type="protein sequence ID" value="OBT98386.1"/>
    <property type="molecule type" value="Genomic_DNA"/>
</dbReference>
<accession>A0A1B8GRC3</accession>
<keyword evidence="2" id="KW-0862">Zinc</keyword>
<evidence type="ECO:0000259" key="8">
    <source>
        <dbReference type="PROSITE" id="PS50048"/>
    </source>
</evidence>
<dbReference type="SUPFAM" id="SSF57701">
    <property type="entry name" value="Zn2/Cys6 DNA-binding domain"/>
    <property type="match status" value="1"/>
</dbReference>
<dbReference type="GeneID" id="28836506"/>
<feature type="region of interest" description="Disordered" evidence="7">
    <location>
        <begin position="227"/>
        <end position="250"/>
    </location>
</feature>
<evidence type="ECO:0000256" key="4">
    <source>
        <dbReference type="ARBA" id="ARBA00023125"/>
    </source>
</evidence>
<keyword evidence="4" id="KW-0238">DNA-binding</keyword>
<dbReference type="Pfam" id="PF00172">
    <property type="entry name" value="Zn_clus"/>
    <property type="match status" value="1"/>
</dbReference>
<dbReference type="Proteomes" id="UP000091956">
    <property type="component" value="Unassembled WGS sequence"/>
</dbReference>
<feature type="domain" description="Zn(2)-C6 fungal-type" evidence="8">
    <location>
        <begin position="23"/>
        <end position="51"/>
    </location>
</feature>
<gene>
    <name evidence="9" type="ORF">VE01_03120</name>
</gene>
<reference evidence="9 10" key="1">
    <citation type="submission" date="2016-03" db="EMBL/GenBank/DDBJ databases">
        <title>Comparative genomics of Pseudogymnoascus destructans, the fungus causing white-nose syndrome of bats.</title>
        <authorList>
            <person name="Palmer J.M."/>
            <person name="Drees K.P."/>
            <person name="Foster J.T."/>
            <person name="Lindner D.L."/>
        </authorList>
    </citation>
    <scope>NUCLEOTIDE SEQUENCE [LARGE SCALE GENOMIC DNA]</scope>
    <source>
        <strain evidence="9 10">UAMH 10579</strain>
    </source>
</reference>
<dbReference type="InterPro" id="IPR052360">
    <property type="entry name" value="Transcr_Regulatory_Proteins"/>
</dbReference>
<organism evidence="9 10">
    <name type="scientific">Pseudogymnoascus verrucosus</name>
    <dbReference type="NCBI Taxonomy" id="342668"/>
    <lineage>
        <taxon>Eukaryota</taxon>
        <taxon>Fungi</taxon>
        <taxon>Dikarya</taxon>
        <taxon>Ascomycota</taxon>
        <taxon>Pezizomycotina</taxon>
        <taxon>Leotiomycetes</taxon>
        <taxon>Thelebolales</taxon>
        <taxon>Thelebolaceae</taxon>
        <taxon>Pseudogymnoascus</taxon>
    </lineage>
</organism>
<evidence type="ECO:0000313" key="9">
    <source>
        <dbReference type="EMBL" id="OBT98386.1"/>
    </source>
</evidence>
<evidence type="ECO:0000256" key="3">
    <source>
        <dbReference type="ARBA" id="ARBA00023015"/>
    </source>
</evidence>
<dbReference type="InterPro" id="IPR036864">
    <property type="entry name" value="Zn2-C6_fun-type_DNA-bd_sf"/>
</dbReference>
<dbReference type="SMART" id="SM00066">
    <property type="entry name" value="GAL4"/>
    <property type="match status" value="1"/>
</dbReference>
<dbReference type="PROSITE" id="PS50048">
    <property type="entry name" value="ZN2_CY6_FUNGAL_2"/>
    <property type="match status" value="1"/>
</dbReference>
<evidence type="ECO:0000256" key="6">
    <source>
        <dbReference type="ARBA" id="ARBA00023242"/>
    </source>
</evidence>
<evidence type="ECO:0000256" key="2">
    <source>
        <dbReference type="ARBA" id="ARBA00022833"/>
    </source>
</evidence>
<reference evidence="10" key="2">
    <citation type="journal article" date="2018" name="Nat. Commun.">
        <title>Extreme sensitivity to ultraviolet light in the fungal pathogen causing white-nose syndrome of bats.</title>
        <authorList>
            <person name="Palmer J.M."/>
            <person name="Drees K.P."/>
            <person name="Foster J.T."/>
            <person name="Lindner D.L."/>
        </authorList>
    </citation>
    <scope>NUCLEOTIDE SEQUENCE [LARGE SCALE GENOMIC DNA]</scope>
    <source>
        <strain evidence="10">UAMH 10579</strain>
    </source>
</reference>
<keyword evidence="6" id="KW-0539">Nucleus</keyword>
<sequence length="559" mass="60870">MPRKPSPSTTKRPRASKPKVKTGCLTCKIRHVKCDESKPHCTRCLSTGRVCDGYSPPRLLTHIITHSPSHTITHFPTPLPSPAITNAPTPLLPGTPSEQDSFHTFRTLTTAHLSGLFTSPFWSRHVLQASLHEPSIFHAAVALGALHSNSIHTRTWGDGDGDGEFAVRQYVKAIRGLTRPAGERRVDVTLIACLLFTIFESLRGYHAAALTHLDNGVNLLLELQSQSHSDSHSHSHSPSHANKQRPAYPSLPYTPLPALRELVMRLDTQATQLLPTRRTRLRPFSAPCTDYAFTSLEEARARGDELWNYSLYTLQPSASSASSSPPSCSSANNDDYCLSPRGQAHRHTSRIYLADLQARYSTALSTYLATHPPLTPRERQAGMLLKLHDAVATLSLSPASLAGCEEVWSSYTPQFAGIVALARSIIEMEDALGDDETGISGGRGGKVGMDTGVLGPLYLVALRCRDPVIRSEAVRLLAGAEGRREGLWDSNLLARVAGRVVVIEGVGGEGKGRKRVEDVDLVFDPEEGCKAGVRFLLEDGIDDRTISKQEEVGGWVLAS</sequence>
<proteinExistence type="predicted"/>
<keyword evidence="1" id="KW-0479">Metal-binding</keyword>